<dbReference type="GO" id="GO:0003677">
    <property type="term" value="F:DNA binding"/>
    <property type="evidence" value="ECO:0007669"/>
    <property type="project" value="UniProtKB-KW"/>
</dbReference>
<protein>
    <submittedName>
        <fullName evidence="6">DNA-binding response regulator</fullName>
    </submittedName>
</protein>
<evidence type="ECO:0000256" key="3">
    <source>
        <dbReference type="ARBA" id="ARBA00023163"/>
    </source>
</evidence>
<feature type="transmembrane region" description="Helical" evidence="4">
    <location>
        <begin position="300"/>
        <end position="319"/>
    </location>
</feature>
<name>A0A7C9KCQ9_9BACT</name>
<keyword evidence="3" id="KW-0804">Transcription</keyword>
<feature type="transmembrane region" description="Helical" evidence="4">
    <location>
        <begin position="174"/>
        <end position="198"/>
    </location>
</feature>
<feature type="transmembrane region" description="Helical" evidence="4">
    <location>
        <begin position="237"/>
        <end position="256"/>
    </location>
</feature>
<dbReference type="SUPFAM" id="SSF46894">
    <property type="entry name" value="C-terminal effector domain of the bipartite response regulators"/>
    <property type="match status" value="1"/>
</dbReference>
<evidence type="ECO:0000256" key="1">
    <source>
        <dbReference type="ARBA" id="ARBA00023015"/>
    </source>
</evidence>
<keyword evidence="1" id="KW-0805">Transcription regulation</keyword>
<dbReference type="SMART" id="SM00421">
    <property type="entry name" value="HTH_LUXR"/>
    <property type="match status" value="1"/>
</dbReference>
<feature type="transmembrane region" description="Helical" evidence="4">
    <location>
        <begin position="131"/>
        <end position="151"/>
    </location>
</feature>
<dbReference type="InterPro" id="IPR000792">
    <property type="entry name" value="Tscrpt_reg_LuxR_C"/>
</dbReference>
<dbReference type="AlphaFoldDB" id="A0A7C9KCQ9"/>
<dbReference type="PROSITE" id="PS50043">
    <property type="entry name" value="HTH_LUXR_2"/>
    <property type="match status" value="1"/>
</dbReference>
<feature type="transmembrane region" description="Helical" evidence="4">
    <location>
        <begin position="397"/>
        <end position="414"/>
    </location>
</feature>
<dbReference type="Gene3D" id="1.10.10.10">
    <property type="entry name" value="Winged helix-like DNA-binding domain superfamily/Winged helix DNA-binding domain"/>
    <property type="match status" value="1"/>
</dbReference>
<keyword evidence="4" id="KW-0472">Membrane</keyword>
<dbReference type="PANTHER" id="PTHR44688">
    <property type="entry name" value="DNA-BINDING TRANSCRIPTIONAL ACTIVATOR DEVR_DOSR"/>
    <property type="match status" value="1"/>
</dbReference>
<keyword evidence="4" id="KW-1133">Transmembrane helix</keyword>
<gene>
    <name evidence="6" type="ORF">D1639_09090</name>
</gene>
<evidence type="ECO:0000256" key="4">
    <source>
        <dbReference type="SAM" id="Phobius"/>
    </source>
</evidence>
<feature type="domain" description="HTH luxR-type" evidence="5">
    <location>
        <begin position="439"/>
        <end position="504"/>
    </location>
</feature>
<dbReference type="Pfam" id="PF00196">
    <property type="entry name" value="GerE"/>
    <property type="match status" value="1"/>
</dbReference>
<feature type="transmembrane region" description="Helical" evidence="4">
    <location>
        <begin position="268"/>
        <end position="288"/>
    </location>
</feature>
<proteinExistence type="predicted"/>
<evidence type="ECO:0000259" key="5">
    <source>
        <dbReference type="PROSITE" id="PS50043"/>
    </source>
</evidence>
<keyword evidence="4" id="KW-0812">Transmembrane</keyword>
<comment type="caution">
    <text evidence="6">The sequence shown here is derived from an EMBL/GenBank/DDBJ whole genome shotgun (WGS) entry which is preliminary data.</text>
</comment>
<feature type="transmembrane region" description="Helical" evidence="4">
    <location>
        <begin position="60"/>
        <end position="79"/>
    </location>
</feature>
<dbReference type="EMBL" id="QWKH01000083">
    <property type="protein sequence ID" value="NBI35173.1"/>
    <property type="molecule type" value="Genomic_DNA"/>
</dbReference>
<sequence>MTEKNEKLSPFDEKALDDPGRQVASLGLTCFVAWASLLLCFEGSLQDDVAGGGSVIHDPFFCAMLVTTVTLLLAASWSSRTAGATVRSNRVESLTEGPAFGVFVVMGILGSVATSLVSHSITASSLAPRPFVLAMGIITGPAVALFTLRWGRAVSGLALTDAVSALCFGLCGQWLVLAIVDLLGFAAQLLAAAVLPLLSWRCLAGLRRRGTVASTAENAARTSHAGPDRLVSPLARIAVSVFCFGFAMQTVSTFSFRFGDAPIRDGSGWLLFLAIFALTAAVARGILDVFRRTRNYRLELFYRASFAFAMLATVAFALVPDLSPSIAYTAIYVSYALLLLTAWILSYNAVLVKGQKPSHATGLVFGAELLGFLAGFMMSSALGDNALLATGAVRPKAVLAVAAMLIAAYCFILPEKELLTFSPRVIQLSRAGLEERCRVLARERGLTDREAEILALLARGRDVQFIEQELLISRNTVKTHRKNLYRKLNIHTQQELLSLVEEPV</sequence>
<dbReference type="GO" id="GO:0006355">
    <property type="term" value="P:regulation of DNA-templated transcription"/>
    <property type="evidence" value="ECO:0007669"/>
    <property type="project" value="InterPro"/>
</dbReference>
<feature type="transmembrane region" description="Helical" evidence="4">
    <location>
        <begin position="20"/>
        <end position="40"/>
    </location>
</feature>
<evidence type="ECO:0000256" key="2">
    <source>
        <dbReference type="ARBA" id="ARBA00023125"/>
    </source>
</evidence>
<dbReference type="PANTHER" id="PTHR44688:SF16">
    <property type="entry name" value="DNA-BINDING TRANSCRIPTIONAL ACTIVATOR DEVR_DOSR"/>
    <property type="match status" value="1"/>
</dbReference>
<feature type="transmembrane region" description="Helical" evidence="4">
    <location>
        <begin position="362"/>
        <end position="382"/>
    </location>
</feature>
<feature type="transmembrane region" description="Helical" evidence="4">
    <location>
        <begin position="99"/>
        <end position="119"/>
    </location>
</feature>
<evidence type="ECO:0000313" key="6">
    <source>
        <dbReference type="EMBL" id="NBI35173.1"/>
    </source>
</evidence>
<feature type="transmembrane region" description="Helical" evidence="4">
    <location>
        <begin position="325"/>
        <end position="350"/>
    </location>
</feature>
<keyword evidence="2 6" id="KW-0238">DNA-binding</keyword>
<dbReference type="CDD" id="cd06170">
    <property type="entry name" value="LuxR_C_like"/>
    <property type="match status" value="1"/>
</dbReference>
<organism evidence="6">
    <name type="scientific">Muribaculaceae bacterium Z82</name>
    <dbReference type="NCBI Taxonomy" id="2304548"/>
    <lineage>
        <taxon>Bacteria</taxon>
        <taxon>Pseudomonadati</taxon>
        <taxon>Bacteroidota</taxon>
        <taxon>Bacteroidia</taxon>
        <taxon>Bacteroidales</taxon>
        <taxon>Muribaculaceae</taxon>
    </lineage>
</organism>
<accession>A0A7C9KCQ9</accession>
<reference evidence="6" key="1">
    <citation type="submission" date="2018-08" db="EMBL/GenBank/DDBJ databases">
        <title>Murine metabolic-syndrome-specific gut microbial biobank.</title>
        <authorList>
            <person name="Liu C."/>
        </authorList>
    </citation>
    <scope>NUCLEOTIDE SEQUENCE [LARGE SCALE GENOMIC DNA]</scope>
    <source>
        <strain evidence="6">Z82</strain>
    </source>
</reference>
<dbReference type="InterPro" id="IPR036388">
    <property type="entry name" value="WH-like_DNA-bd_sf"/>
</dbReference>
<dbReference type="PRINTS" id="PR00038">
    <property type="entry name" value="HTHLUXR"/>
</dbReference>
<dbReference type="InterPro" id="IPR016032">
    <property type="entry name" value="Sig_transdc_resp-reg_C-effctor"/>
</dbReference>